<proteinExistence type="predicted"/>
<evidence type="ECO:0000313" key="2">
    <source>
        <dbReference type="EMBL" id="MBL7632040.1"/>
    </source>
</evidence>
<feature type="compositionally biased region" description="Low complexity" evidence="1">
    <location>
        <begin position="149"/>
        <end position="173"/>
    </location>
</feature>
<evidence type="ECO:0000313" key="3">
    <source>
        <dbReference type="Proteomes" id="UP000604475"/>
    </source>
</evidence>
<keyword evidence="3" id="KW-1185">Reference proteome</keyword>
<sequence length="277" mass="29889">MCIANPRRSGITAISPDGQVPREFVTPGPDTYVTNICFGGHLLRRPGRRHRVRLLGRTGSSLLPPVALARPSSQLRALSADAGPDTARLLAIRLRGQCSVDGSGSNSVVTRSHRTPQPRACRVCRISARLEMSPWRSRDSETITRHLVRSCSPPAASTAPANRRSPPNSSQSPVDGVSGGLMSRSRRTASPDVQPILQLRTETMGWSPVRPWKAPLHVRQRRACQGGKALMVRIARDVGTGLPGPRPGPKGRRAAAAVLRRVTGGTSWSARMRPRVG</sequence>
<evidence type="ECO:0000256" key="1">
    <source>
        <dbReference type="SAM" id="MobiDB-lite"/>
    </source>
</evidence>
<feature type="region of interest" description="Disordered" evidence="1">
    <location>
        <begin position="1"/>
        <end position="20"/>
    </location>
</feature>
<reference evidence="2" key="1">
    <citation type="submission" date="2020-12" db="EMBL/GenBank/DDBJ databases">
        <title>Genomic characterization of non-nitrogen-fixing Frankia strains.</title>
        <authorList>
            <person name="Carlos-Shanley C."/>
            <person name="Guerra T."/>
            <person name="Hahn D."/>
        </authorList>
    </citation>
    <scope>NUCLEOTIDE SEQUENCE</scope>
    <source>
        <strain evidence="2">CN6</strain>
    </source>
</reference>
<accession>A0A937UUA0</accession>
<dbReference type="Proteomes" id="UP000604475">
    <property type="component" value="Unassembled WGS sequence"/>
</dbReference>
<protein>
    <submittedName>
        <fullName evidence="2">Uncharacterized protein</fullName>
    </submittedName>
</protein>
<organism evidence="2 3">
    <name type="scientific">Frankia nepalensis</name>
    <dbReference type="NCBI Taxonomy" id="1836974"/>
    <lineage>
        <taxon>Bacteria</taxon>
        <taxon>Bacillati</taxon>
        <taxon>Actinomycetota</taxon>
        <taxon>Actinomycetes</taxon>
        <taxon>Frankiales</taxon>
        <taxon>Frankiaceae</taxon>
        <taxon>Frankia</taxon>
    </lineage>
</organism>
<name>A0A937UUA0_9ACTN</name>
<feature type="region of interest" description="Disordered" evidence="1">
    <location>
        <begin position="136"/>
        <end position="196"/>
    </location>
</feature>
<comment type="caution">
    <text evidence="2">The sequence shown here is derived from an EMBL/GenBank/DDBJ whole genome shotgun (WGS) entry which is preliminary data.</text>
</comment>
<dbReference type="RefSeq" id="WP_203006175.1">
    <property type="nucleotide sequence ID" value="NZ_JADWYU010000147.1"/>
</dbReference>
<dbReference type="AlphaFoldDB" id="A0A937UUA0"/>
<dbReference type="EMBL" id="JAEACQ010000293">
    <property type="protein sequence ID" value="MBL7632040.1"/>
    <property type="molecule type" value="Genomic_DNA"/>
</dbReference>
<gene>
    <name evidence="2" type="ORF">I7412_33765</name>
</gene>